<protein>
    <recommendedName>
        <fullName evidence="4">60S ribosomal protein L36</fullName>
    </recommendedName>
</protein>
<comment type="similarity">
    <text evidence="1 4">Belongs to the eukaryotic ribosomal protein eL36 family.</text>
</comment>
<proteinExistence type="inferred from homology"/>
<feature type="compositionally biased region" description="Polar residues" evidence="5">
    <location>
        <begin position="1055"/>
        <end position="1064"/>
    </location>
</feature>
<name>A0A9W4IYD1_9EURO</name>
<dbReference type="OrthoDB" id="5404004at2759"/>
<dbReference type="InterPro" id="IPR038097">
    <property type="entry name" value="Ribosomal_eL36_sf"/>
</dbReference>
<comment type="caution">
    <text evidence="6">The sequence shown here is derived from an EMBL/GenBank/DDBJ whole genome shotgun (WGS) entry which is preliminary data.</text>
</comment>
<dbReference type="GO" id="GO:0003735">
    <property type="term" value="F:structural constituent of ribosome"/>
    <property type="evidence" value="ECO:0007669"/>
    <property type="project" value="InterPro"/>
</dbReference>
<dbReference type="Pfam" id="PF09797">
    <property type="entry name" value="NatB_MDM20"/>
    <property type="match status" value="1"/>
</dbReference>
<evidence type="ECO:0000313" key="7">
    <source>
        <dbReference type="Proteomes" id="UP001152649"/>
    </source>
</evidence>
<evidence type="ECO:0000256" key="3">
    <source>
        <dbReference type="ARBA" id="ARBA00023274"/>
    </source>
</evidence>
<evidence type="ECO:0000256" key="5">
    <source>
        <dbReference type="SAM" id="MobiDB-lite"/>
    </source>
</evidence>
<evidence type="ECO:0000256" key="1">
    <source>
        <dbReference type="ARBA" id="ARBA00006509"/>
    </source>
</evidence>
<keyword evidence="7" id="KW-1185">Reference proteome</keyword>
<dbReference type="InterPro" id="IPR019183">
    <property type="entry name" value="NAA25_NatB_aux_su"/>
</dbReference>
<sequence>MSSSNDAVFLRRNNQVQDAIDSQNMKQALQLIEKRIKKGENTQFLKASHIYDLQLRARRHEEVWKANILFNHTDETHKKRGIEETLQLCKAEPAISDIDSLDILHRTLQKMDDHTELRSTIWEKAAKAKPQDHTLQIRWFTLGFEAADWKTAQKAAMSLQKNFPRERKYYFWAIFLCHIISENPASSEMDRKLFGTLAYRMISKAAADIPADQTQLLSAPRALQTSEELYFLLRVYKVQERWAEALKVLEGETTGTESRLANNDRVFLLEKLFFMGSAGVWKDAYAFTKQQLAVPESEAGRQGLKERDDWKTWNLFISVPRNLPEEKGLISEVQQHIEKFIAYEPRSRNAHIALLDVVLTGLKHGVRTEEDLILTCRNYFDANKSNLYAFMDLRGVMETRDDSMVDRITDYCMESVEETPDNIIPLINAYKLRYHAQISGNRQSSKSEVESLVQKCIELYNAFTPKTQKTGTDEQGDAASMENRPADDFCLIAAMALVSSSEAGETPKEASQTTLIRAAGLLEQLLIISPHNSGAILILIRIYLLLGAGSIALKLFSRLSVKQMQYESIAHVLYTRFATIHPHQGPPIEDGEYKDFDPQAAFIKALDFYRAADITVGHNLNKALNGGSYVGLEDSIELGNRLRYSQCRKMWALDVRRMQRLTKGEHLSFHEDVGTCLLIPHSLHPVDINDPTAQSTSIVHDNRNFDALPSFERLSQPKFEEHLRLGPLPKAKWLSSARTTDRLFSILASIGHQRPVDLSVELPAIGDLSLSEAETDQTVPEKDAAKAHFELLKVALFMAGSKTHTTAQVENALSQMEDWLKSKRQILALDDIKKSALLDKTTIEFIPGTPAAPTWEYFHAIWTLVETLQATWKVIDLDSRKSIKTAKLPSDSVKRIETLVLEVFELIRSNTRALKQGVTETATLSTLIDLVNRGDPTNEYSKPLQDALERMADDSALEVFCGELRDSWEEALDGVLVNIVQLKQSPVDEISIITLRLKSSLERQDILGRKPEVKDQANSTRLPHLFLDNLRQPLQTTTAEMVQERSGLILGLNSGRPTTALNTPKTRISRSKGKSSRRTAFVREIAQEVVGLAPYERRIIELLRNAQDKRARKLAKKRLGTFGRGKAKVENMQKVIAESRRAQAAGH</sequence>
<dbReference type="Proteomes" id="UP001152649">
    <property type="component" value="Unassembled WGS sequence"/>
</dbReference>
<keyword evidence="3 4" id="KW-0687">Ribonucleoprotein</keyword>
<keyword evidence="2 4" id="KW-0689">Ribosomal protein</keyword>
<feature type="region of interest" description="Disordered" evidence="5">
    <location>
        <begin position="1053"/>
        <end position="1075"/>
    </location>
</feature>
<organism evidence="6 7">
    <name type="scientific">Penicillium salamii</name>
    <dbReference type="NCBI Taxonomy" id="1612424"/>
    <lineage>
        <taxon>Eukaryota</taxon>
        <taxon>Fungi</taxon>
        <taxon>Dikarya</taxon>
        <taxon>Ascomycota</taxon>
        <taxon>Pezizomycotina</taxon>
        <taxon>Eurotiomycetes</taxon>
        <taxon>Eurotiomycetidae</taxon>
        <taxon>Eurotiales</taxon>
        <taxon>Aspergillaceae</taxon>
        <taxon>Penicillium</taxon>
    </lineage>
</organism>
<dbReference type="EMBL" id="CAJVPG010000122">
    <property type="protein sequence ID" value="CAG8357683.1"/>
    <property type="molecule type" value="Genomic_DNA"/>
</dbReference>
<evidence type="ECO:0000313" key="6">
    <source>
        <dbReference type="EMBL" id="CAG8357683.1"/>
    </source>
</evidence>
<dbReference type="GO" id="GO:0005840">
    <property type="term" value="C:ribosome"/>
    <property type="evidence" value="ECO:0007669"/>
    <property type="project" value="UniProtKB-KW"/>
</dbReference>
<dbReference type="Gene3D" id="1.10.10.1760">
    <property type="entry name" value="60S ribosomal protein L36"/>
    <property type="match status" value="1"/>
</dbReference>
<dbReference type="PROSITE" id="PS01190">
    <property type="entry name" value="RIBOSOMAL_L36E"/>
    <property type="match status" value="1"/>
</dbReference>
<dbReference type="FunFam" id="1.10.10.1760:FF:000003">
    <property type="entry name" value="60S ribosomal protein L36"/>
    <property type="match status" value="1"/>
</dbReference>
<dbReference type="GO" id="GO:0006412">
    <property type="term" value="P:translation"/>
    <property type="evidence" value="ECO:0007669"/>
    <property type="project" value="InterPro"/>
</dbReference>
<evidence type="ECO:0000256" key="4">
    <source>
        <dbReference type="RuleBase" id="RU000665"/>
    </source>
</evidence>
<dbReference type="AlphaFoldDB" id="A0A9W4IYD1"/>
<gene>
    <name evidence="6" type="ORF">PSALAMII_LOCUS3514</name>
</gene>
<dbReference type="Pfam" id="PF01158">
    <property type="entry name" value="Ribosomal_L36e"/>
    <property type="match status" value="1"/>
</dbReference>
<dbReference type="GO" id="GO:1990904">
    <property type="term" value="C:ribonucleoprotein complex"/>
    <property type="evidence" value="ECO:0007669"/>
    <property type="project" value="UniProtKB-KW"/>
</dbReference>
<accession>A0A9W4IYD1</accession>
<dbReference type="InterPro" id="IPR000509">
    <property type="entry name" value="Ribosomal_eL36"/>
</dbReference>
<reference evidence="6" key="1">
    <citation type="submission" date="2021-07" db="EMBL/GenBank/DDBJ databases">
        <authorList>
            <person name="Branca A.L. A."/>
        </authorList>
    </citation>
    <scope>NUCLEOTIDE SEQUENCE</scope>
</reference>
<evidence type="ECO:0000256" key="2">
    <source>
        <dbReference type="ARBA" id="ARBA00022980"/>
    </source>
</evidence>
<dbReference type="PANTHER" id="PTHR10114">
    <property type="entry name" value="60S RIBOSOMAL PROTEIN L36"/>
    <property type="match status" value="1"/>
</dbReference>